<evidence type="ECO:0000313" key="3">
    <source>
        <dbReference type="EMBL" id="MQY43961.1"/>
    </source>
</evidence>
<dbReference type="Pfam" id="PF01070">
    <property type="entry name" value="FMN_dh"/>
    <property type="match status" value="1"/>
</dbReference>
<dbReference type="Gene3D" id="3.20.20.70">
    <property type="entry name" value="Aldolase class I"/>
    <property type="match status" value="1"/>
</dbReference>
<proteinExistence type="predicted"/>
<comment type="cofactor">
    <cofactor evidence="1">
        <name>FMN</name>
        <dbReference type="ChEBI" id="CHEBI:58210"/>
    </cofactor>
</comment>
<dbReference type="InterPro" id="IPR013785">
    <property type="entry name" value="Aldolase_TIM"/>
</dbReference>
<dbReference type="InterPro" id="IPR000262">
    <property type="entry name" value="FMN-dep_DH"/>
</dbReference>
<dbReference type="GO" id="GO:0016491">
    <property type="term" value="F:oxidoreductase activity"/>
    <property type="evidence" value="ECO:0007669"/>
    <property type="project" value="InterPro"/>
</dbReference>
<gene>
    <name evidence="3" type="ORF">GG681_15040</name>
</gene>
<feature type="domain" description="FMN-dependent dehydrogenase" evidence="2">
    <location>
        <begin position="2"/>
        <end position="46"/>
    </location>
</feature>
<accession>A0A844B1I0</accession>
<protein>
    <recommendedName>
        <fullName evidence="2">FMN-dependent dehydrogenase domain-containing protein</fullName>
    </recommendedName>
</protein>
<comment type="caution">
    <text evidence="3">The sequence shown here is derived from an EMBL/GenBank/DDBJ whole genome shotgun (WGS) entry which is preliminary data.</text>
</comment>
<dbReference type="Proteomes" id="UP000436694">
    <property type="component" value="Unassembled WGS sequence"/>
</dbReference>
<evidence type="ECO:0000313" key="4">
    <source>
        <dbReference type="Proteomes" id="UP000436694"/>
    </source>
</evidence>
<dbReference type="AlphaFoldDB" id="A0A844B1I0"/>
<evidence type="ECO:0000256" key="1">
    <source>
        <dbReference type="ARBA" id="ARBA00001917"/>
    </source>
</evidence>
<dbReference type="SUPFAM" id="SSF51412">
    <property type="entry name" value="Inosine monophosphate dehydrogenase (IMPDH)"/>
    <property type="match status" value="1"/>
</dbReference>
<dbReference type="EMBL" id="WIXK01000009">
    <property type="protein sequence ID" value="MQY43961.1"/>
    <property type="molecule type" value="Genomic_DNA"/>
</dbReference>
<evidence type="ECO:0000259" key="2">
    <source>
        <dbReference type="Pfam" id="PF01070"/>
    </source>
</evidence>
<organism evidence="3 4">
    <name type="scientific">Tritonibacter aquimaris</name>
    <dbReference type="NCBI Taxonomy" id="2663379"/>
    <lineage>
        <taxon>Bacteria</taxon>
        <taxon>Pseudomonadati</taxon>
        <taxon>Pseudomonadota</taxon>
        <taxon>Alphaproteobacteria</taxon>
        <taxon>Rhodobacterales</taxon>
        <taxon>Paracoccaceae</taxon>
        <taxon>Tritonibacter</taxon>
    </lineage>
</organism>
<reference evidence="3 4" key="1">
    <citation type="submission" date="2019-10" db="EMBL/GenBank/DDBJ databases">
        <title>Epibacterium sp. nov., isolated from seawater.</title>
        <authorList>
            <person name="Zhang X."/>
            <person name="Li N."/>
        </authorList>
    </citation>
    <scope>NUCLEOTIDE SEQUENCE [LARGE SCALE GENOMIC DNA]</scope>
    <source>
        <strain evidence="3 4">SM1969</strain>
    </source>
</reference>
<sequence>MLLPPIRDRVGTRAKILIDGGIRGSLDIVRALAFGAEFCFLGRPFL</sequence>
<name>A0A844B1I0_9RHOB</name>
<keyword evidence="4" id="KW-1185">Reference proteome</keyword>